<reference evidence="2 3" key="1">
    <citation type="submission" date="2017-11" db="EMBL/GenBank/DDBJ databases">
        <title>Infants hospitalized years apart are colonized by the same room-sourced microbial strains.</title>
        <authorList>
            <person name="Brooks B."/>
            <person name="Olm M.R."/>
            <person name="Firek B.A."/>
            <person name="Baker R."/>
            <person name="Thomas B.C."/>
            <person name="Morowitz M.J."/>
            <person name="Banfield J.F."/>
        </authorList>
    </citation>
    <scope>NUCLEOTIDE SEQUENCE [LARGE SCALE GENOMIC DNA]</scope>
    <source>
        <strain evidence="2">S2_009_000_R2_76</strain>
    </source>
</reference>
<dbReference type="EMBL" id="QFOI01000042">
    <property type="protein sequence ID" value="PZP51113.1"/>
    <property type="molecule type" value="Genomic_DNA"/>
</dbReference>
<evidence type="ECO:0000256" key="1">
    <source>
        <dbReference type="ARBA" id="ARBA00008591"/>
    </source>
</evidence>
<dbReference type="Gene3D" id="1.20.58.220">
    <property type="entry name" value="Phosphate transport system protein phou homolog 2, domain 2"/>
    <property type="match status" value="1"/>
</dbReference>
<evidence type="ECO:0000313" key="3">
    <source>
        <dbReference type="Proteomes" id="UP000249645"/>
    </source>
</evidence>
<accession>A0A2W5F8E9</accession>
<name>A0A2W5F8E9_9SPHI</name>
<evidence type="ECO:0000313" key="2">
    <source>
        <dbReference type="EMBL" id="PZP51113.1"/>
    </source>
</evidence>
<proteinExistence type="inferred from homology"/>
<dbReference type="Pfam" id="PF01865">
    <property type="entry name" value="PhoU_div"/>
    <property type="match status" value="1"/>
</dbReference>
<dbReference type="Proteomes" id="UP000249645">
    <property type="component" value="Unassembled WGS sequence"/>
</dbReference>
<dbReference type="PANTHER" id="PTHR37298:SF1">
    <property type="entry name" value="UPF0111 PROTEIN YKAA"/>
    <property type="match status" value="1"/>
</dbReference>
<dbReference type="AlphaFoldDB" id="A0A2W5F8E9"/>
<dbReference type="PANTHER" id="PTHR37298">
    <property type="entry name" value="UPF0111 PROTEIN YKAA"/>
    <property type="match status" value="1"/>
</dbReference>
<comment type="similarity">
    <text evidence="1">Belongs to the UPF0111 family.</text>
</comment>
<comment type="caution">
    <text evidence="2">The sequence shown here is derived from an EMBL/GenBank/DDBJ whole genome shotgun (WGS) entry which is preliminary data.</text>
</comment>
<sequence length="216" mass="24694">MGLSNTFGKLFMPKNKVFYELFEDVARVVKEIGITLNQMVNESDKDKRAVFLSKIEDLEHKNDDNTHKIFTELGRNFITPFDREDIHSLASALDDIADYIYGTAKKIHIYSVNPNDTAIQKMADLIEQGTKEIEVAVNGLRDMKNLRKMTEAMVKINSVENQADDVYDLGIEKLFETENDIKTLIKKREIFSSMETVTDKCEDAANVIESIIIKYA</sequence>
<protein>
    <submittedName>
        <fullName evidence="2">DUF47 domain-containing protein</fullName>
    </submittedName>
</protein>
<gene>
    <name evidence="2" type="ORF">DI598_04035</name>
</gene>
<dbReference type="InterPro" id="IPR018445">
    <property type="entry name" value="Put_Phosphate_transp_reg"/>
</dbReference>
<organism evidence="2 3">
    <name type="scientific">Pseudopedobacter saltans</name>
    <dbReference type="NCBI Taxonomy" id="151895"/>
    <lineage>
        <taxon>Bacteria</taxon>
        <taxon>Pseudomonadati</taxon>
        <taxon>Bacteroidota</taxon>
        <taxon>Sphingobacteriia</taxon>
        <taxon>Sphingobacteriales</taxon>
        <taxon>Sphingobacteriaceae</taxon>
        <taxon>Pseudopedobacter</taxon>
    </lineage>
</organism>
<dbReference type="InterPro" id="IPR052912">
    <property type="entry name" value="UPF0111_domain"/>
</dbReference>
<dbReference type="InterPro" id="IPR038078">
    <property type="entry name" value="PhoU-like_sf"/>
</dbReference>